<feature type="compositionally biased region" description="Polar residues" evidence="1">
    <location>
        <begin position="112"/>
        <end position="125"/>
    </location>
</feature>
<dbReference type="OrthoDB" id="431720at2759"/>
<protein>
    <submittedName>
        <fullName evidence="2">Uncharacterized protein</fullName>
    </submittedName>
</protein>
<gene>
    <name evidence="2" type="ORF">COCON_G00021020</name>
</gene>
<feature type="region of interest" description="Disordered" evidence="1">
    <location>
        <begin position="110"/>
        <end position="131"/>
    </location>
</feature>
<evidence type="ECO:0000313" key="3">
    <source>
        <dbReference type="Proteomes" id="UP001152803"/>
    </source>
</evidence>
<dbReference type="EMBL" id="JAFJMO010000002">
    <property type="protein sequence ID" value="KAJ8283252.1"/>
    <property type="molecule type" value="Genomic_DNA"/>
</dbReference>
<dbReference type="Proteomes" id="UP001152803">
    <property type="component" value="Unassembled WGS sequence"/>
</dbReference>
<comment type="caution">
    <text evidence="2">The sequence shown here is derived from an EMBL/GenBank/DDBJ whole genome shotgun (WGS) entry which is preliminary data.</text>
</comment>
<sequence length="131" mass="14639">MLSPLHSDGCVIVERAPPVWRSRRVQPESRRPQCRPPACGGAVSPRPTYYTAVYDVPVETCRDAPFCFGRSGRSVGRCRRRCRGSCEALCTPRSLLTLWRPLPGDAGHWWTTGMSSERTSPTSSRAHLRPD</sequence>
<keyword evidence="3" id="KW-1185">Reference proteome</keyword>
<evidence type="ECO:0000313" key="2">
    <source>
        <dbReference type="EMBL" id="KAJ8283252.1"/>
    </source>
</evidence>
<dbReference type="AlphaFoldDB" id="A0A9Q1DWV2"/>
<name>A0A9Q1DWV2_CONCO</name>
<proteinExistence type="predicted"/>
<reference evidence="2" key="1">
    <citation type="journal article" date="2023" name="Science">
        <title>Genome structures resolve the early diversification of teleost fishes.</title>
        <authorList>
            <person name="Parey E."/>
            <person name="Louis A."/>
            <person name="Montfort J."/>
            <person name="Bouchez O."/>
            <person name="Roques C."/>
            <person name="Iampietro C."/>
            <person name="Lluch J."/>
            <person name="Castinel A."/>
            <person name="Donnadieu C."/>
            <person name="Desvignes T."/>
            <person name="Floi Bucao C."/>
            <person name="Jouanno E."/>
            <person name="Wen M."/>
            <person name="Mejri S."/>
            <person name="Dirks R."/>
            <person name="Jansen H."/>
            <person name="Henkel C."/>
            <person name="Chen W.J."/>
            <person name="Zahm M."/>
            <person name="Cabau C."/>
            <person name="Klopp C."/>
            <person name="Thompson A.W."/>
            <person name="Robinson-Rechavi M."/>
            <person name="Braasch I."/>
            <person name="Lecointre G."/>
            <person name="Bobe J."/>
            <person name="Postlethwait J.H."/>
            <person name="Berthelot C."/>
            <person name="Roest Crollius H."/>
            <person name="Guiguen Y."/>
        </authorList>
    </citation>
    <scope>NUCLEOTIDE SEQUENCE</scope>
    <source>
        <strain evidence="2">Concon-B</strain>
    </source>
</reference>
<organism evidence="2 3">
    <name type="scientific">Conger conger</name>
    <name type="common">Conger eel</name>
    <name type="synonym">Muraena conger</name>
    <dbReference type="NCBI Taxonomy" id="82655"/>
    <lineage>
        <taxon>Eukaryota</taxon>
        <taxon>Metazoa</taxon>
        <taxon>Chordata</taxon>
        <taxon>Craniata</taxon>
        <taxon>Vertebrata</taxon>
        <taxon>Euteleostomi</taxon>
        <taxon>Actinopterygii</taxon>
        <taxon>Neopterygii</taxon>
        <taxon>Teleostei</taxon>
        <taxon>Anguilliformes</taxon>
        <taxon>Congridae</taxon>
        <taxon>Conger</taxon>
    </lineage>
</organism>
<accession>A0A9Q1DWV2</accession>
<evidence type="ECO:0000256" key="1">
    <source>
        <dbReference type="SAM" id="MobiDB-lite"/>
    </source>
</evidence>
<feature type="non-terminal residue" evidence="2">
    <location>
        <position position="131"/>
    </location>
</feature>